<accession>A0A418CPY9</accession>
<proteinExistence type="predicted"/>
<reference evidence="2 3" key="1">
    <citation type="submission" date="2018-08" db="EMBL/GenBank/DDBJ databases">
        <title>Aphanomyces genome sequencing and annotation.</title>
        <authorList>
            <person name="Minardi D."/>
            <person name="Oidtmann B."/>
            <person name="Van Der Giezen M."/>
            <person name="Studholme D.J."/>
        </authorList>
    </citation>
    <scope>NUCLEOTIDE SEQUENCE [LARGE SCALE GENOMIC DNA]</scope>
    <source>
        <strain evidence="2 3">Sv</strain>
    </source>
</reference>
<protein>
    <submittedName>
        <fullName evidence="2">Uncharacterized protein</fullName>
    </submittedName>
</protein>
<evidence type="ECO:0000256" key="1">
    <source>
        <dbReference type="SAM" id="MobiDB-lite"/>
    </source>
</evidence>
<name>A0A418CPY9_APHAT</name>
<dbReference type="EMBL" id="QUTG01006693">
    <property type="protein sequence ID" value="RHY83745.1"/>
    <property type="molecule type" value="Genomic_DNA"/>
</dbReference>
<comment type="caution">
    <text evidence="2">The sequence shown here is derived from an EMBL/GenBank/DDBJ whole genome shotgun (WGS) entry which is preliminary data.</text>
</comment>
<dbReference type="AlphaFoldDB" id="A0A418CPY9"/>
<organism evidence="2 3">
    <name type="scientific">Aphanomyces astaci</name>
    <name type="common">Crayfish plague agent</name>
    <dbReference type="NCBI Taxonomy" id="112090"/>
    <lineage>
        <taxon>Eukaryota</taxon>
        <taxon>Sar</taxon>
        <taxon>Stramenopiles</taxon>
        <taxon>Oomycota</taxon>
        <taxon>Saprolegniomycetes</taxon>
        <taxon>Saprolegniales</taxon>
        <taxon>Verrucalvaceae</taxon>
        <taxon>Aphanomyces</taxon>
    </lineage>
</organism>
<sequence length="124" mass="13050">MFAQAGPVQLARTPTGGILRATIDRPANLIELGEKAAVSVVPGPVEPHASGMLRGDSAVHRQSGGVIPEAAFGLFGYIDDLFLDLVILLGIASAIRDDIVDQASTRGHREVMPPPSRLPFPTSE</sequence>
<dbReference type="Proteomes" id="UP000285712">
    <property type="component" value="Unassembled WGS sequence"/>
</dbReference>
<gene>
    <name evidence="2" type="ORF">DYB35_010062</name>
</gene>
<evidence type="ECO:0000313" key="3">
    <source>
        <dbReference type="Proteomes" id="UP000285712"/>
    </source>
</evidence>
<evidence type="ECO:0000313" key="2">
    <source>
        <dbReference type="EMBL" id="RHY83745.1"/>
    </source>
</evidence>
<dbReference type="VEuPathDB" id="FungiDB:H257_11542"/>
<feature type="region of interest" description="Disordered" evidence="1">
    <location>
        <begin position="104"/>
        <end position="124"/>
    </location>
</feature>